<gene>
    <name evidence="1" type="ORF">CW360_00125</name>
</gene>
<reference evidence="2" key="1">
    <citation type="submission" date="2017-12" db="EMBL/GenBank/DDBJ databases">
        <authorList>
            <person name="Yu X.-Y."/>
        </authorList>
    </citation>
    <scope>NUCLEOTIDE SEQUENCE [LARGE SCALE GENOMIC DNA]</scope>
    <source>
        <strain evidence="2">ZYSR67-Z</strain>
    </source>
</reference>
<organism evidence="1 2">
    <name type="scientific">Pseudomonas fluvialis</name>
    <dbReference type="NCBI Taxonomy" id="1793966"/>
    <lineage>
        <taxon>Bacteria</taxon>
        <taxon>Pseudomonadati</taxon>
        <taxon>Pseudomonadota</taxon>
        <taxon>Gammaproteobacteria</taxon>
        <taxon>Pseudomonadales</taxon>
        <taxon>Pseudomonadaceae</taxon>
        <taxon>Pseudomonas</taxon>
    </lineage>
</organism>
<evidence type="ECO:0000313" key="1">
    <source>
        <dbReference type="EMBL" id="PKF73324.1"/>
    </source>
</evidence>
<dbReference type="AlphaFoldDB" id="A0A2I0CUN0"/>
<sequence>MSEQDNLVKLHEKAPQRALQGLRRVTGVAFSRWPLSLREWWRSQEQEKTELPDADERSQVS</sequence>
<evidence type="ECO:0000313" key="2">
    <source>
        <dbReference type="Proteomes" id="UP000242861"/>
    </source>
</evidence>
<dbReference type="EMBL" id="PIYS01000001">
    <property type="protein sequence ID" value="PKF73324.1"/>
    <property type="molecule type" value="Genomic_DNA"/>
</dbReference>
<accession>A0A2I0CUN0</accession>
<name>A0A2I0CUN0_9PSED</name>
<protein>
    <submittedName>
        <fullName evidence="1">Uncharacterized protein</fullName>
    </submittedName>
</protein>
<dbReference type="RefSeq" id="WP_101192320.1">
    <property type="nucleotide sequence ID" value="NZ_JAYRKZ010000010.1"/>
</dbReference>
<dbReference type="Proteomes" id="UP000242861">
    <property type="component" value="Unassembled WGS sequence"/>
</dbReference>
<comment type="caution">
    <text evidence="1">The sequence shown here is derived from an EMBL/GenBank/DDBJ whole genome shotgun (WGS) entry which is preliminary data.</text>
</comment>
<proteinExistence type="predicted"/>